<accession>A0A2I2GHI7</accession>
<feature type="non-terminal residue" evidence="1">
    <location>
        <position position="249"/>
    </location>
</feature>
<gene>
    <name evidence="1" type="ORF">P170DRAFT_378033</name>
</gene>
<proteinExistence type="predicted"/>
<dbReference type="Proteomes" id="UP000234275">
    <property type="component" value="Unassembled WGS sequence"/>
</dbReference>
<dbReference type="Gene3D" id="3.40.50.300">
    <property type="entry name" value="P-loop containing nucleotide triphosphate hydrolases"/>
    <property type="match status" value="1"/>
</dbReference>
<organism evidence="1 2">
    <name type="scientific">Aspergillus steynii IBT 23096</name>
    <dbReference type="NCBI Taxonomy" id="1392250"/>
    <lineage>
        <taxon>Eukaryota</taxon>
        <taxon>Fungi</taxon>
        <taxon>Dikarya</taxon>
        <taxon>Ascomycota</taxon>
        <taxon>Pezizomycotina</taxon>
        <taxon>Eurotiomycetes</taxon>
        <taxon>Eurotiomycetidae</taxon>
        <taxon>Eurotiales</taxon>
        <taxon>Aspergillaceae</taxon>
        <taxon>Aspergillus</taxon>
        <taxon>Aspergillus subgen. Circumdati</taxon>
    </lineage>
</organism>
<dbReference type="PANTHER" id="PTHR36978">
    <property type="entry name" value="P-LOOP CONTAINING NUCLEOTIDE TRIPHOSPHATE HYDROLASE"/>
    <property type="match status" value="1"/>
</dbReference>
<dbReference type="InterPro" id="IPR040632">
    <property type="entry name" value="Sulfotransfer_4"/>
</dbReference>
<dbReference type="GeneID" id="36553128"/>
<sequence length="249" mass="29270">MSRLIDKESKLRVKPMRILCVGLCRTGTNSMRIALTKLGYTPYHGSECFRSPPRDFNLWIEAMQCNFINTQKSHRYGRAEFDRLIGSYDACLDIPACLFWEDLHRAYPDAKVIVTTRDVEPWLDSVNATVLKFIRMPFFWFWQYVDTTEIGPLFHMLRMAWKVFSGGSYGRDACRRAYLAHNERIRKSIPASQLLEFRLGVDGWEELCGFLDLPIPQQPWPKAYPKEEYQEHIRFALHRALKQIILWLG</sequence>
<comment type="caution">
    <text evidence="1">The sequence shown here is derived from an EMBL/GenBank/DDBJ whole genome shotgun (WGS) entry which is preliminary data.</text>
</comment>
<dbReference type="Pfam" id="PF17784">
    <property type="entry name" value="Sulfotransfer_4"/>
    <property type="match status" value="1"/>
</dbReference>
<dbReference type="AlphaFoldDB" id="A0A2I2GHI7"/>
<dbReference type="VEuPathDB" id="FungiDB:P170DRAFT_378033"/>
<dbReference type="InterPro" id="IPR027417">
    <property type="entry name" value="P-loop_NTPase"/>
</dbReference>
<evidence type="ECO:0000313" key="2">
    <source>
        <dbReference type="Proteomes" id="UP000234275"/>
    </source>
</evidence>
<protein>
    <recommendedName>
        <fullName evidence="3">P-loop containing nucleoside triphosphate hydrolase protein</fullName>
    </recommendedName>
</protein>
<reference evidence="1 2" key="1">
    <citation type="submission" date="2016-12" db="EMBL/GenBank/DDBJ databases">
        <title>The genomes of Aspergillus section Nigri reveals drivers in fungal speciation.</title>
        <authorList>
            <consortium name="DOE Joint Genome Institute"/>
            <person name="Vesth T.C."/>
            <person name="Nybo J."/>
            <person name="Theobald S."/>
            <person name="Brandl J."/>
            <person name="Frisvad J.C."/>
            <person name="Nielsen K.F."/>
            <person name="Lyhne E.K."/>
            <person name="Kogle M.E."/>
            <person name="Kuo A."/>
            <person name="Riley R."/>
            <person name="Clum A."/>
            <person name="Nolan M."/>
            <person name="Lipzen A."/>
            <person name="Salamov A."/>
            <person name="Henrissat B."/>
            <person name="Wiebenga A."/>
            <person name="De Vries R.P."/>
            <person name="Grigoriev I.V."/>
            <person name="Mortensen U.H."/>
            <person name="Andersen M.R."/>
            <person name="Baker S.E."/>
        </authorList>
    </citation>
    <scope>NUCLEOTIDE SEQUENCE [LARGE SCALE GENOMIC DNA]</scope>
    <source>
        <strain evidence="1 2">IBT 23096</strain>
    </source>
</reference>
<evidence type="ECO:0008006" key="3">
    <source>
        <dbReference type="Google" id="ProtNLM"/>
    </source>
</evidence>
<dbReference type="EMBL" id="MSFO01000002">
    <property type="protein sequence ID" value="PLB52338.1"/>
    <property type="molecule type" value="Genomic_DNA"/>
</dbReference>
<name>A0A2I2GHI7_9EURO</name>
<dbReference type="STRING" id="1392250.A0A2I2GHI7"/>
<keyword evidence="2" id="KW-1185">Reference proteome</keyword>
<dbReference type="RefSeq" id="XP_024707640.1">
    <property type="nucleotide sequence ID" value="XM_024845428.1"/>
</dbReference>
<dbReference type="SUPFAM" id="SSF52540">
    <property type="entry name" value="P-loop containing nucleoside triphosphate hydrolases"/>
    <property type="match status" value="1"/>
</dbReference>
<evidence type="ECO:0000313" key="1">
    <source>
        <dbReference type="EMBL" id="PLB52338.1"/>
    </source>
</evidence>
<dbReference type="PANTHER" id="PTHR36978:SF4">
    <property type="entry name" value="P-LOOP CONTAINING NUCLEOSIDE TRIPHOSPHATE HYDROLASE PROTEIN"/>
    <property type="match status" value="1"/>
</dbReference>
<dbReference type="OrthoDB" id="408152at2759"/>